<comment type="similarity">
    <text evidence="2 3">Belongs to the universal ribosomal protein uS2 family.</text>
</comment>
<feature type="domain" description="TRAM" evidence="5">
    <location>
        <begin position="188"/>
        <end position="254"/>
    </location>
</feature>
<dbReference type="Pfam" id="PF01938">
    <property type="entry name" value="TRAM"/>
    <property type="match status" value="1"/>
</dbReference>
<evidence type="ECO:0000256" key="4">
    <source>
        <dbReference type="SAM" id="MobiDB-lite"/>
    </source>
</evidence>
<dbReference type="SUPFAM" id="SSF52313">
    <property type="entry name" value="Ribosomal protein S2"/>
    <property type="match status" value="2"/>
</dbReference>
<name>A0A140GIH6_9CHLO</name>
<dbReference type="Pfam" id="PF00318">
    <property type="entry name" value="Ribosomal_S2"/>
    <property type="match status" value="2"/>
</dbReference>
<feature type="compositionally biased region" description="Basic residues" evidence="4">
    <location>
        <begin position="29"/>
        <end position="42"/>
    </location>
</feature>
<comment type="subcellular location">
    <subcellularLocation>
        <location evidence="1 3">Plastid</location>
        <location evidence="1 3">Chloroplast</location>
    </subcellularLocation>
</comment>
<dbReference type="HAMAP" id="MF_00291_B">
    <property type="entry name" value="Ribosomal_uS2_B"/>
    <property type="match status" value="1"/>
</dbReference>
<dbReference type="GO" id="GO:0003735">
    <property type="term" value="F:structural constituent of ribosome"/>
    <property type="evidence" value="ECO:0007669"/>
    <property type="project" value="InterPro"/>
</dbReference>
<keyword evidence="3 6" id="KW-0689">Ribosomal protein</keyword>
<evidence type="ECO:0000256" key="1">
    <source>
        <dbReference type="ARBA" id="ARBA00004229"/>
    </source>
</evidence>
<dbReference type="GO" id="GO:0006412">
    <property type="term" value="P:translation"/>
    <property type="evidence" value="ECO:0007669"/>
    <property type="project" value="UniProtKB-UniRule"/>
</dbReference>
<dbReference type="NCBIfam" id="TIGR01011">
    <property type="entry name" value="rpsB_bact"/>
    <property type="match status" value="2"/>
</dbReference>
<feature type="domain" description="TRAM" evidence="5">
    <location>
        <begin position="72"/>
        <end position="131"/>
    </location>
</feature>
<dbReference type="Gene3D" id="2.40.50.140">
    <property type="entry name" value="Nucleic acid-binding proteins"/>
    <property type="match status" value="2"/>
</dbReference>
<dbReference type="PANTHER" id="PTHR12534">
    <property type="entry name" value="30S RIBOSOMAL PROTEIN S2 PROKARYOTIC AND ORGANELLAR"/>
    <property type="match status" value="1"/>
</dbReference>
<feature type="region of interest" description="Disordered" evidence="4">
    <location>
        <begin position="714"/>
        <end position="740"/>
    </location>
</feature>
<feature type="domain" description="TRAM" evidence="5">
    <location>
        <begin position="300"/>
        <end position="363"/>
    </location>
</feature>
<feature type="region of interest" description="Disordered" evidence="4">
    <location>
        <begin position="1"/>
        <end position="61"/>
    </location>
</feature>
<protein>
    <recommendedName>
        <fullName evidence="3">Small ribosomal subunit protein uS2c</fullName>
    </recommendedName>
</protein>
<proteinExistence type="inferred from homology"/>
<geneLocation type="chloroplast" evidence="6"/>
<evidence type="ECO:0000313" key="6">
    <source>
        <dbReference type="EMBL" id="AMN09091.1"/>
    </source>
</evidence>
<dbReference type="InterPro" id="IPR002792">
    <property type="entry name" value="TRAM_dom"/>
</dbReference>
<feature type="compositionally biased region" description="Polar residues" evidence="4">
    <location>
        <begin position="1"/>
        <end position="24"/>
    </location>
</feature>
<dbReference type="InterPro" id="IPR005706">
    <property type="entry name" value="Ribosomal_uS2_bac/mit/plastid"/>
</dbReference>
<dbReference type="SUPFAM" id="SSF50249">
    <property type="entry name" value="Nucleic acid-binding proteins"/>
    <property type="match status" value="1"/>
</dbReference>
<evidence type="ECO:0000256" key="3">
    <source>
        <dbReference type="HAMAP-Rule" id="MF_00291"/>
    </source>
</evidence>
<dbReference type="Gene3D" id="3.40.50.10490">
    <property type="entry name" value="Glucose-6-phosphate isomerase like protein, domain 1"/>
    <property type="match status" value="2"/>
</dbReference>
<sequence>MNSVNPSNLSPTQDSYISNSQKEPNSGKPFKKTGPKANRRKEKSLSSISPSTRVTKENGTAGFRQKIQGRALLAVGDSVNVKITAKGSKNIGISEFSNGLTILVPNSTLGDRVQVEIQKIFFASSSSRVSTAISVLKQKKSVNSLSGSSKKYAIGKIVRTTEKVRSSLSPSSSSQTTVVTQSMTNEIPVTVGQVLTVTISKLGPKNAGLSQLSPNFTIIVPPLYSSNKPMKVGDKVSVKVTKLKKDYAFAKVFIPQSENSVLSSLSPLSPSVTGEQFSDLNVVSGSSSSPSTMVNVKKDGFLLGQKLNLILPKTAKSFSKYVVIVLNGQLVFVKKALGVKLGDHVRIQITKKGSNFAVAQFLKRNPLSKTEKFFLAKMTAKQMIESGMHYGEKAIRCHANMRGYIWLRKKGKHQNRPLLKRGRHIINVLKTRRCFQKALKILAKYAAKGKTFLFVGTKKPAAALIARTALLSKTSFFVNTRWLGGMLTNWKTILKSIAQIRPILKEKQRMIQKILEKRQKIKGRLLLKVNLLRKKSKKLLLKGKDFIVQIEQNKKKASFIQESQTLIRQKSMLLTKNQCFIQKYSELMLKQQKIRKQILLLERKGNGWIAQKQILKAQILLNQKKLQEFRQLFLIGQELMKVQKTTQQNGKTVWALSYGKLTKMTSSLDEHWMIPNPSTAVLNKMIQTMQLSFSDLSSLDFTVQPLGVTGVNVNGSPSSLSKETKEMNGSNRAKSETTSASTNEKNTILLSKLLNKFTFFLPFIYKYMQILIERLQKKRAMYMTLSKNIEEIRFFLAEKRNKEKQMSALFTFMEEKFKKQQSVLTILKTKLKGLASEQRLLKFLPKLRYLPTSKAKMYETVELLMKKFVDPKLSYPMEQIYDQKLKFTSKKMAATRKQKWQRLEKYFGGVTKMAKMKKSQISNNVAIIVGQREEMNAVRECKKLGIKMFTIVDTNCNPKLADHIIPANDDSRNSVKYILEKMLIYIRLAQKLRVKVLSRRMKSSSLRN</sequence>
<keyword evidence="6" id="KW-0934">Plastid</keyword>
<dbReference type="PROSITE" id="PS50926">
    <property type="entry name" value="TRAM"/>
    <property type="match status" value="3"/>
</dbReference>
<evidence type="ECO:0000256" key="2">
    <source>
        <dbReference type="ARBA" id="ARBA00006242"/>
    </source>
</evidence>
<keyword evidence="3" id="KW-0687">Ribonucleoprotein</keyword>
<accession>A0A140GIH6</accession>
<gene>
    <name evidence="3 6" type="primary">rps2</name>
</gene>
<dbReference type="GO" id="GO:0009507">
    <property type="term" value="C:chloroplast"/>
    <property type="evidence" value="ECO:0007669"/>
    <property type="project" value="UniProtKB-SubCell"/>
</dbReference>
<evidence type="ECO:0000259" key="5">
    <source>
        <dbReference type="PROSITE" id="PS50926"/>
    </source>
</evidence>
<dbReference type="AlphaFoldDB" id="A0A140GIH6"/>
<organism evidence="6">
    <name type="scientific">Rotundella rotunda</name>
    <dbReference type="NCBI Taxonomy" id="1357779"/>
    <lineage>
        <taxon>Eukaryota</taxon>
        <taxon>Viridiplantae</taxon>
        <taxon>Chlorophyta</taxon>
        <taxon>core chlorophytes</taxon>
        <taxon>Chlorophyceae</taxon>
        <taxon>CS clade</taxon>
        <taxon>Sphaeropleales</taxon>
        <taxon>Rotundellaceae</taxon>
        <taxon>Rotundella</taxon>
    </lineage>
</organism>
<dbReference type="InterPro" id="IPR012340">
    <property type="entry name" value="NA-bd_OB-fold"/>
</dbReference>
<dbReference type="PANTHER" id="PTHR12534:SF0">
    <property type="entry name" value="SMALL RIBOSOMAL SUBUNIT PROTEIN US2M"/>
    <property type="match status" value="1"/>
</dbReference>
<dbReference type="GO" id="GO:0005763">
    <property type="term" value="C:mitochondrial small ribosomal subunit"/>
    <property type="evidence" value="ECO:0007669"/>
    <property type="project" value="TreeGrafter"/>
</dbReference>
<dbReference type="EMBL" id="KT369325">
    <property type="protein sequence ID" value="AMN09091.1"/>
    <property type="molecule type" value="Genomic_DNA"/>
</dbReference>
<dbReference type="InterPro" id="IPR023591">
    <property type="entry name" value="Ribosomal_uS2_flav_dom_sf"/>
</dbReference>
<reference evidence="6" key="1">
    <citation type="journal article" date="2016" name="Mol. Phylogenet. Evol.">
        <title>Chloroplast phylogenomic data from the green algal order Sphaeropleales (Chlorophyceae, Chlorophyta) reveal complex patterns of sequence evolution.</title>
        <authorList>
            <person name="Fucikova K."/>
            <person name="Lewis P.O."/>
            <person name="Lewis L.A."/>
        </authorList>
    </citation>
    <scope>NUCLEOTIDE SEQUENCE</scope>
    <source>
        <strain evidence="6">UTEX B 2979</strain>
    </source>
</reference>
<dbReference type="CDD" id="cd01425">
    <property type="entry name" value="RPS2"/>
    <property type="match status" value="1"/>
</dbReference>
<keyword evidence="6" id="KW-0150">Chloroplast</keyword>
<dbReference type="InterPro" id="IPR001865">
    <property type="entry name" value="Ribosomal_uS2"/>
</dbReference>